<dbReference type="PANTHER" id="PTHR43591">
    <property type="entry name" value="METHYLTRANSFERASE"/>
    <property type="match status" value="1"/>
</dbReference>
<dbReference type="InterPro" id="IPR013216">
    <property type="entry name" value="Methyltransf_11"/>
</dbReference>
<evidence type="ECO:0000313" key="2">
    <source>
        <dbReference type="EMBL" id="GAA1994955.1"/>
    </source>
</evidence>
<accession>A0ABN2SZM3</accession>
<dbReference type="GO" id="GO:0032259">
    <property type="term" value="P:methylation"/>
    <property type="evidence" value="ECO:0007669"/>
    <property type="project" value="UniProtKB-KW"/>
</dbReference>
<protein>
    <submittedName>
        <fullName evidence="2">Class I SAM-dependent methyltransferase</fullName>
    </submittedName>
</protein>
<dbReference type="SUPFAM" id="SSF53335">
    <property type="entry name" value="S-adenosyl-L-methionine-dependent methyltransferases"/>
    <property type="match status" value="1"/>
</dbReference>
<gene>
    <name evidence="2" type="ORF">GCM10009799_21430</name>
</gene>
<keyword evidence="2" id="KW-0808">Transferase</keyword>
<reference evidence="2 3" key="1">
    <citation type="journal article" date="2019" name="Int. J. Syst. Evol. Microbiol.">
        <title>The Global Catalogue of Microorganisms (GCM) 10K type strain sequencing project: providing services to taxonomists for standard genome sequencing and annotation.</title>
        <authorList>
            <consortium name="The Broad Institute Genomics Platform"/>
            <consortium name="The Broad Institute Genome Sequencing Center for Infectious Disease"/>
            <person name="Wu L."/>
            <person name="Ma J."/>
        </authorList>
    </citation>
    <scope>NUCLEOTIDE SEQUENCE [LARGE SCALE GENOMIC DNA]</scope>
    <source>
        <strain evidence="2 3">JCM 15313</strain>
    </source>
</reference>
<name>A0ABN2SZM3_9ACTN</name>
<evidence type="ECO:0000313" key="3">
    <source>
        <dbReference type="Proteomes" id="UP001501585"/>
    </source>
</evidence>
<dbReference type="InterPro" id="IPR029063">
    <property type="entry name" value="SAM-dependent_MTases_sf"/>
</dbReference>
<dbReference type="Pfam" id="PF08241">
    <property type="entry name" value="Methyltransf_11"/>
    <property type="match status" value="1"/>
</dbReference>
<dbReference type="EMBL" id="BAAAPC010000008">
    <property type="protein sequence ID" value="GAA1994955.1"/>
    <property type="molecule type" value="Genomic_DNA"/>
</dbReference>
<comment type="caution">
    <text evidence="2">The sequence shown here is derived from an EMBL/GenBank/DDBJ whole genome shotgun (WGS) entry which is preliminary data.</text>
</comment>
<keyword evidence="3" id="KW-1185">Reference proteome</keyword>
<dbReference type="GO" id="GO:0008168">
    <property type="term" value="F:methyltransferase activity"/>
    <property type="evidence" value="ECO:0007669"/>
    <property type="project" value="UniProtKB-KW"/>
</dbReference>
<dbReference type="Proteomes" id="UP001501585">
    <property type="component" value="Unassembled WGS sequence"/>
</dbReference>
<evidence type="ECO:0000259" key="1">
    <source>
        <dbReference type="Pfam" id="PF08241"/>
    </source>
</evidence>
<feature type="domain" description="Methyltransferase type 11" evidence="1">
    <location>
        <begin position="99"/>
        <end position="196"/>
    </location>
</feature>
<dbReference type="CDD" id="cd02440">
    <property type="entry name" value="AdoMet_MTases"/>
    <property type="match status" value="1"/>
</dbReference>
<dbReference type="Gene3D" id="3.40.50.150">
    <property type="entry name" value="Vaccinia Virus protein VP39"/>
    <property type="match status" value="1"/>
</dbReference>
<keyword evidence="2" id="KW-0489">Methyltransferase</keyword>
<proteinExistence type="predicted"/>
<sequence length="300" mass="32646">MGAERRCVAGRVGCEDVGMTDHLDAVDPSPSARVARRAADADESARASRVWWEDAADDYQAEHGGFLGDAAFVWGPEGLDEARARLLGEPDELRGARVLEVGCGAAQCARWLRTQGVGEVIGIDVSYRQLQHARRIDEQTGTGVAVAQADAQRLPFADGCFDAVCSAYGGFPFVPDAVAALTECARVLRPGGRLVFSVSHPIRWCFPDDPTDVGLVARDSYFDRRAYVEEDEAGRAVYVEHHHTLGDWVRSIAAAGLHLRDLVEPEWPEGNEQTWGGWSPLRGRIIPGTAIFVADRPPMP</sequence>
<organism evidence="2 3">
    <name type="scientific">Nocardiopsis rhodophaea</name>
    <dbReference type="NCBI Taxonomy" id="280238"/>
    <lineage>
        <taxon>Bacteria</taxon>
        <taxon>Bacillati</taxon>
        <taxon>Actinomycetota</taxon>
        <taxon>Actinomycetes</taxon>
        <taxon>Streptosporangiales</taxon>
        <taxon>Nocardiopsidaceae</taxon>
        <taxon>Nocardiopsis</taxon>
    </lineage>
</organism>